<accession>A0ACC2C585</accession>
<keyword evidence="2" id="KW-1185">Reference proteome</keyword>
<organism evidence="1 2">
    <name type="scientific">Diphasiastrum complanatum</name>
    <name type="common">Issler's clubmoss</name>
    <name type="synonym">Lycopodium complanatum</name>
    <dbReference type="NCBI Taxonomy" id="34168"/>
    <lineage>
        <taxon>Eukaryota</taxon>
        <taxon>Viridiplantae</taxon>
        <taxon>Streptophyta</taxon>
        <taxon>Embryophyta</taxon>
        <taxon>Tracheophyta</taxon>
        <taxon>Lycopodiopsida</taxon>
        <taxon>Lycopodiales</taxon>
        <taxon>Lycopodiaceae</taxon>
        <taxon>Lycopodioideae</taxon>
        <taxon>Diphasiastrum</taxon>
    </lineage>
</organism>
<proteinExistence type="predicted"/>
<evidence type="ECO:0000313" key="1">
    <source>
        <dbReference type="EMBL" id="KAJ7537171.1"/>
    </source>
</evidence>
<reference evidence="2" key="1">
    <citation type="journal article" date="2024" name="Proc. Natl. Acad. Sci. U.S.A.">
        <title>Extraordinary preservation of gene collinearity over three hundred million years revealed in homosporous lycophytes.</title>
        <authorList>
            <person name="Li C."/>
            <person name="Wickell D."/>
            <person name="Kuo L.Y."/>
            <person name="Chen X."/>
            <person name="Nie B."/>
            <person name="Liao X."/>
            <person name="Peng D."/>
            <person name="Ji J."/>
            <person name="Jenkins J."/>
            <person name="Williams M."/>
            <person name="Shu S."/>
            <person name="Plott C."/>
            <person name="Barry K."/>
            <person name="Rajasekar S."/>
            <person name="Grimwood J."/>
            <person name="Han X."/>
            <person name="Sun S."/>
            <person name="Hou Z."/>
            <person name="He W."/>
            <person name="Dai G."/>
            <person name="Sun C."/>
            <person name="Schmutz J."/>
            <person name="Leebens-Mack J.H."/>
            <person name="Li F.W."/>
            <person name="Wang L."/>
        </authorList>
    </citation>
    <scope>NUCLEOTIDE SEQUENCE [LARGE SCALE GENOMIC DNA]</scope>
    <source>
        <strain evidence="2">cv. PW_Plant_1</strain>
    </source>
</reference>
<protein>
    <submittedName>
        <fullName evidence="1">Uncharacterized protein</fullName>
    </submittedName>
</protein>
<evidence type="ECO:0000313" key="2">
    <source>
        <dbReference type="Proteomes" id="UP001162992"/>
    </source>
</evidence>
<dbReference type="Proteomes" id="UP001162992">
    <property type="component" value="Chromosome 12"/>
</dbReference>
<sequence>MNMHGRAAATSLQEAAPTLHLPHLPNLMNAHCGDSDTNLAPTRPSMSGSTGCKFTGAYELAEIVRSAPRLKRLVLEWNDLGVAKTGVTAFAYAIAASPTLNEV</sequence>
<comment type="caution">
    <text evidence="1">The sequence shown here is derived from an EMBL/GenBank/DDBJ whole genome shotgun (WGS) entry which is preliminary data.</text>
</comment>
<gene>
    <name evidence="1" type="ORF">O6H91_12G101400</name>
</gene>
<dbReference type="EMBL" id="CM055103">
    <property type="protein sequence ID" value="KAJ7537171.1"/>
    <property type="molecule type" value="Genomic_DNA"/>
</dbReference>
<name>A0ACC2C585_DIPCM</name>